<evidence type="ECO:0000313" key="6">
    <source>
        <dbReference type="Proteomes" id="UP000245166"/>
    </source>
</evidence>
<dbReference type="OrthoDB" id="271711at2"/>
<dbReference type="PRINTS" id="PR00084">
    <property type="entry name" value="MTLDHDRGNASE"/>
</dbReference>
<dbReference type="InterPro" id="IPR013118">
    <property type="entry name" value="Mannitol_DH_C"/>
</dbReference>
<evidence type="ECO:0000256" key="1">
    <source>
        <dbReference type="ARBA" id="ARBA00023002"/>
    </source>
</evidence>
<dbReference type="Gene3D" id="1.10.1040.10">
    <property type="entry name" value="N-(1-d-carboxylethyl)-l-norvaline Dehydrogenase, domain 2"/>
    <property type="match status" value="1"/>
</dbReference>
<dbReference type="InterPro" id="IPR013131">
    <property type="entry name" value="Mannitol_DH_N"/>
</dbReference>
<dbReference type="EMBL" id="PYHR01000002">
    <property type="protein sequence ID" value="PWD52525.1"/>
    <property type="molecule type" value="Genomic_DNA"/>
</dbReference>
<dbReference type="InterPro" id="IPR050988">
    <property type="entry name" value="Mannitol_DH/Oxidoreductase"/>
</dbReference>
<dbReference type="GO" id="GO:0008926">
    <property type="term" value="F:mannitol-1-phosphate 5-dehydrogenase activity"/>
    <property type="evidence" value="ECO:0007669"/>
    <property type="project" value="UniProtKB-EC"/>
</dbReference>
<dbReference type="AlphaFoldDB" id="A0A2U1ZZW9"/>
<feature type="domain" description="Mannitol dehydrogenase N-terminal" evidence="3">
    <location>
        <begin position="12"/>
        <end position="276"/>
    </location>
</feature>
<proteinExistence type="predicted"/>
<sequence length="483" mass="50387">MRRDTAPAAPPRLVHLGLGAFHRAHQAWYTARADDAAEWGIVAFGGRAPRPGDLDVPAALARQDGLYTLVERSEDGDAFTVVDSIVAAHPGPRTDLINAHLADPRTAVVTLTITEAGYRLAPDGGPDLADPALLADLARLREASAVDDPAALTGATTAPGRLLAGLEARRRAGAGPIALVPCDNLPGNGALLRGGLLALAAEVDAGGHHGSLASWLADHASVISTSVDRITPRAEPDLAETVRRATGRSDAVPVVTEPFSDWVLEGEFPAGRPAWEAAGALVVDDVEPFESRKLWLLNGAHSLLAYAGLLADHVTVAQAIEDPTLRRAVEGWWSEAARHLPADLDAAAYSRALLARFRNHRVEHRLAQISADGSAKIRLRILPVLRAEADAGRAAPGAELAVAAWVAAHRRGLPLVDAAGDDVARACSAAEPVEALLAMLDPALFAGTPVGARVRDGVRRLVGAAEGSRHCGEISPGATARPA</sequence>
<comment type="catalytic activity">
    <reaction evidence="2">
        <text>D-mannitol 1-phosphate + NAD(+) = beta-D-fructose 6-phosphate + NADH + H(+)</text>
        <dbReference type="Rhea" id="RHEA:19661"/>
        <dbReference type="ChEBI" id="CHEBI:15378"/>
        <dbReference type="ChEBI" id="CHEBI:57540"/>
        <dbReference type="ChEBI" id="CHEBI:57634"/>
        <dbReference type="ChEBI" id="CHEBI:57945"/>
        <dbReference type="ChEBI" id="CHEBI:61381"/>
        <dbReference type="EC" id="1.1.1.17"/>
    </reaction>
</comment>
<keyword evidence="1" id="KW-0560">Oxidoreductase</keyword>
<feature type="domain" description="Mannitol dehydrogenase C-terminal" evidence="4">
    <location>
        <begin position="285"/>
        <end position="408"/>
    </location>
</feature>
<reference evidence="5 6" key="1">
    <citation type="submission" date="2018-03" db="EMBL/GenBank/DDBJ databases">
        <title>Genome assembly of novel Miniimonas species PCH200.</title>
        <authorList>
            <person name="Thakur V."/>
            <person name="Kumar V."/>
            <person name="Singh D."/>
        </authorList>
    </citation>
    <scope>NUCLEOTIDE SEQUENCE [LARGE SCALE GENOMIC DNA]</scope>
    <source>
        <strain evidence="5 6">PCH200</strain>
    </source>
</reference>
<dbReference type="Pfam" id="PF08125">
    <property type="entry name" value="Mannitol_dh_C"/>
    <property type="match status" value="1"/>
</dbReference>
<evidence type="ECO:0000259" key="4">
    <source>
        <dbReference type="Pfam" id="PF08125"/>
    </source>
</evidence>
<dbReference type="Proteomes" id="UP000245166">
    <property type="component" value="Unassembled WGS sequence"/>
</dbReference>
<dbReference type="InterPro" id="IPR036291">
    <property type="entry name" value="NAD(P)-bd_dom_sf"/>
</dbReference>
<evidence type="ECO:0000259" key="3">
    <source>
        <dbReference type="Pfam" id="PF01232"/>
    </source>
</evidence>
<dbReference type="InterPro" id="IPR013328">
    <property type="entry name" value="6PGD_dom2"/>
</dbReference>
<dbReference type="Pfam" id="PF01232">
    <property type="entry name" value="Mannitol_dh"/>
    <property type="match status" value="1"/>
</dbReference>
<accession>A0A2U1ZZW9</accession>
<dbReference type="PANTHER" id="PTHR43362:SF1">
    <property type="entry name" value="MANNITOL DEHYDROGENASE 2-RELATED"/>
    <property type="match status" value="1"/>
</dbReference>
<gene>
    <name evidence="5" type="ORF">C8046_12120</name>
</gene>
<organism evidence="5 6">
    <name type="scientific">Serinibacter arcticus</name>
    <dbReference type="NCBI Taxonomy" id="1655435"/>
    <lineage>
        <taxon>Bacteria</taxon>
        <taxon>Bacillati</taxon>
        <taxon>Actinomycetota</taxon>
        <taxon>Actinomycetes</taxon>
        <taxon>Micrococcales</taxon>
        <taxon>Beutenbergiaceae</taxon>
        <taxon>Serinibacter</taxon>
    </lineage>
</organism>
<evidence type="ECO:0000256" key="2">
    <source>
        <dbReference type="ARBA" id="ARBA00048615"/>
    </source>
</evidence>
<evidence type="ECO:0000313" key="5">
    <source>
        <dbReference type="EMBL" id="PWD52525.1"/>
    </source>
</evidence>
<comment type="caution">
    <text evidence="5">The sequence shown here is derived from an EMBL/GenBank/DDBJ whole genome shotgun (WGS) entry which is preliminary data.</text>
</comment>
<dbReference type="Gene3D" id="3.40.50.720">
    <property type="entry name" value="NAD(P)-binding Rossmann-like Domain"/>
    <property type="match status" value="1"/>
</dbReference>
<dbReference type="InterPro" id="IPR000669">
    <property type="entry name" value="Mannitol_DH"/>
</dbReference>
<dbReference type="SUPFAM" id="SSF51735">
    <property type="entry name" value="NAD(P)-binding Rossmann-fold domains"/>
    <property type="match status" value="1"/>
</dbReference>
<dbReference type="SUPFAM" id="SSF48179">
    <property type="entry name" value="6-phosphogluconate dehydrogenase C-terminal domain-like"/>
    <property type="match status" value="1"/>
</dbReference>
<keyword evidence="6" id="KW-1185">Reference proteome</keyword>
<name>A0A2U1ZZW9_9MICO</name>
<protein>
    <submittedName>
        <fullName evidence="5">Oxidoreductase</fullName>
    </submittedName>
</protein>
<dbReference type="PANTHER" id="PTHR43362">
    <property type="entry name" value="MANNITOL DEHYDROGENASE DSF1-RELATED"/>
    <property type="match status" value="1"/>
</dbReference>
<dbReference type="InterPro" id="IPR008927">
    <property type="entry name" value="6-PGluconate_DH-like_C_sf"/>
</dbReference>